<dbReference type="InterPro" id="IPR037401">
    <property type="entry name" value="SnoaL-like"/>
</dbReference>
<feature type="domain" description="SnoaL-like" evidence="1">
    <location>
        <begin position="15"/>
        <end position="106"/>
    </location>
</feature>
<evidence type="ECO:0000313" key="2">
    <source>
        <dbReference type="EMBL" id="RUM22247.1"/>
    </source>
</evidence>
<name>A0A3S0SMX1_9HYPH</name>
<dbReference type="Pfam" id="PF12680">
    <property type="entry name" value="SnoaL_2"/>
    <property type="match status" value="1"/>
</dbReference>
<dbReference type="InterPro" id="IPR032710">
    <property type="entry name" value="NTF2-like_dom_sf"/>
</dbReference>
<sequence>MTMAEHTGRAAAIARTYVEAIANKDIDTILEVSTDDVACSSPIGKLSGAQAFRGFHEGFARMIKSMTVLAVYGGDDQAVVIYEADTHPVPHALTVELITISGGKIASTDVIYDSAPFAEYMATVRPH</sequence>
<reference evidence="3" key="1">
    <citation type="submission" date="2018-11" db="EMBL/GenBank/DDBJ databases">
        <title>Rhizobium chutanense sp. nov., isolated from root nodules of Phaseolus vulgaris in China.</title>
        <authorList>
            <person name="Huo Y."/>
        </authorList>
    </citation>
    <scope>NUCLEOTIDE SEQUENCE [LARGE SCALE GENOMIC DNA]</scope>
    <source>
        <strain evidence="3">CCBAU 65647</strain>
    </source>
</reference>
<organism evidence="2 3">
    <name type="scientific">Rhizobium vallis</name>
    <dbReference type="NCBI Taxonomy" id="634290"/>
    <lineage>
        <taxon>Bacteria</taxon>
        <taxon>Pseudomonadati</taxon>
        <taxon>Pseudomonadota</taxon>
        <taxon>Alphaproteobacteria</taxon>
        <taxon>Hyphomicrobiales</taxon>
        <taxon>Rhizobiaceae</taxon>
        <taxon>Rhizobium/Agrobacterium group</taxon>
        <taxon>Rhizobium</taxon>
    </lineage>
</organism>
<dbReference type="OrthoDB" id="9131445at2"/>
<gene>
    <name evidence="2" type="ORF">EFQ99_25530</name>
</gene>
<keyword evidence="3" id="KW-1185">Reference proteome</keyword>
<dbReference type="EMBL" id="RJTH01000010">
    <property type="protein sequence ID" value="RUM22247.1"/>
    <property type="molecule type" value="Genomic_DNA"/>
</dbReference>
<evidence type="ECO:0000259" key="1">
    <source>
        <dbReference type="Pfam" id="PF12680"/>
    </source>
</evidence>
<protein>
    <submittedName>
        <fullName evidence="2">Nuclear transport factor 2 family protein</fullName>
    </submittedName>
</protein>
<proteinExistence type="predicted"/>
<dbReference type="SUPFAM" id="SSF54427">
    <property type="entry name" value="NTF2-like"/>
    <property type="match status" value="1"/>
</dbReference>
<evidence type="ECO:0000313" key="3">
    <source>
        <dbReference type="Proteomes" id="UP000278823"/>
    </source>
</evidence>
<dbReference type="Proteomes" id="UP000278823">
    <property type="component" value="Unassembled WGS sequence"/>
</dbReference>
<accession>A0A3S0SMX1</accession>
<comment type="caution">
    <text evidence="2">The sequence shown here is derived from an EMBL/GenBank/DDBJ whole genome shotgun (WGS) entry which is preliminary data.</text>
</comment>
<dbReference type="AlphaFoldDB" id="A0A3S0SMX1"/>
<dbReference type="Gene3D" id="3.10.450.50">
    <property type="match status" value="1"/>
</dbReference>